<dbReference type="EMBL" id="KV921943">
    <property type="protein sequence ID" value="ORE05498.1"/>
    <property type="molecule type" value="Genomic_DNA"/>
</dbReference>
<reference evidence="1" key="1">
    <citation type="journal article" date="2016" name="Proc. Natl. Acad. Sci. U.S.A.">
        <title>Lipid metabolic changes in an early divergent fungus govern the establishment of a mutualistic symbiosis with endobacteria.</title>
        <authorList>
            <person name="Lastovetsky O.A."/>
            <person name="Gaspar M.L."/>
            <person name="Mondo S.J."/>
            <person name="LaButti K.M."/>
            <person name="Sandor L."/>
            <person name="Grigoriev I.V."/>
            <person name="Henry S.A."/>
            <person name="Pawlowska T.E."/>
        </authorList>
    </citation>
    <scope>NUCLEOTIDE SEQUENCE [LARGE SCALE GENOMIC DNA]</scope>
    <source>
        <strain evidence="1">ATCC 52814</strain>
    </source>
</reference>
<evidence type="ECO:0008006" key="2">
    <source>
        <dbReference type="Google" id="ProtNLM"/>
    </source>
</evidence>
<protein>
    <recommendedName>
        <fullName evidence="2">Reverse transcriptase zinc-binding domain-containing protein</fullName>
    </recommendedName>
</protein>
<dbReference type="Proteomes" id="UP000242414">
    <property type="component" value="Unassembled WGS sequence"/>
</dbReference>
<accession>A0A1X0R0N3</accession>
<evidence type="ECO:0000313" key="1">
    <source>
        <dbReference type="EMBL" id="ORE05498.1"/>
    </source>
</evidence>
<dbReference type="VEuPathDB" id="FungiDB:BCV72DRAFT_330845"/>
<gene>
    <name evidence="1" type="ORF">BCV72DRAFT_330845</name>
</gene>
<proteinExistence type="predicted"/>
<name>A0A1X0R0N3_RHIZD</name>
<dbReference type="AlphaFoldDB" id="A0A1X0R0N3"/>
<organism evidence="1">
    <name type="scientific">Rhizopus microsporus var. microsporus</name>
    <dbReference type="NCBI Taxonomy" id="86635"/>
    <lineage>
        <taxon>Eukaryota</taxon>
        <taxon>Fungi</taxon>
        <taxon>Fungi incertae sedis</taxon>
        <taxon>Mucoromycota</taxon>
        <taxon>Mucoromycotina</taxon>
        <taxon>Mucoromycetes</taxon>
        <taxon>Mucorales</taxon>
        <taxon>Mucorineae</taxon>
        <taxon>Rhizopodaceae</taxon>
        <taxon>Rhizopus</taxon>
    </lineage>
</organism>
<sequence>MPLEASSLWFRLVHGKLHCQRTITKLSSRSQSEYCIFCLVSTEGLHRLFVLCPKKWDI</sequence>